<dbReference type="SUPFAM" id="SSF52200">
    <property type="entry name" value="Toll/Interleukin receptor TIR domain"/>
    <property type="match status" value="1"/>
</dbReference>
<reference evidence="2 3" key="1">
    <citation type="journal article" date="2023" name="Genome Announc.">
        <title>Pan-Genome Analyses of the Genus Cohnella and Proposal of the Novel Species Cohnella silvisoli sp. nov., Isolated from Forest Soil.</title>
        <authorList>
            <person name="Wang C."/>
            <person name="Mao L."/>
            <person name="Bao G."/>
            <person name="Zhu H."/>
        </authorList>
    </citation>
    <scope>NUCLEOTIDE SEQUENCE [LARGE SCALE GENOMIC DNA]</scope>
    <source>
        <strain evidence="2 3">NL03-T5-1</strain>
    </source>
</reference>
<dbReference type="RefSeq" id="WP_232182054.1">
    <property type="nucleotide sequence ID" value="NZ_JAIOAP010000001.1"/>
</dbReference>
<dbReference type="Gene3D" id="3.40.50.10140">
    <property type="entry name" value="Toll/interleukin-1 receptor homology (TIR) domain"/>
    <property type="match status" value="1"/>
</dbReference>
<dbReference type="EMBL" id="JASKHM010000001">
    <property type="protein sequence ID" value="MEQ4481441.1"/>
    <property type="molecule type" value="Genomic_DNA"/>
</dbReference>
<feature type="domain" description="TIR" evidence="1">
    <location>
        <begin position="148"/>
        <end position="235"/>
    </location>
</feature>
<dbReference type="InterPro" id="IPR041197">
    <property type="entry name" value="LD_cluster3"/>
</dbReference>
<dbReference type="Pfam" id="PF13676">
    <property type="entry name" value="TIR_2"/>
    <property type="match status" value="1"/>
</dbReference>
<dbReference type="Pfam" id="PF18180">
    <property type="entry name" value="LD_cluster3"/>
    <property type="match status" value="1"/>
</dbReference>
<comment type="caution">
    <text evidence="2">The sequence shown here is derived from an EMBL/GenBank/DDBJ whole genome shotgun (WGS) entry which is preliminary data.</text>
</comment>
<dbReference type="Proteomes" id="UP001493487">
    <property type="component" value="Unassembled WGS sequence"/>
</dbReference>
<name>A0ABV1KN42_9BACL</name>
<sequence>MPVFFVNPTLTIGEEKNALLFFDECSRELQEHIDTVPIIMESVLHRTHPTQGDGVVFFNRADNAYSETFIDFIQDATLNRVEVFPISISRDHRFPPQQALQDQSFDVIENLRHRSLTEANIDTISCALARSVVSKLQPTLSKDRMHLFISHRRLDGEEIAAAFCRELRARAESVFRDLIDIRVGEEAQELIEENLRKSDAVIFLDTPKSYESNWIQKELRIALSINLPIVWVKIGSNEGRGELPISPAESPHFEFPDMDITINYVESTLVDAVIHKAFQISREHAIKVFDPFRRLKSLARSGDVTLQEIDKKTMLYKVHVPRKGFRYTQRPMTHLIQLYGRFPKEDDKAQFHPLVDGFGFNSHPKFGRYYDSALLLGPIPDQQTIVGEECVVDSLDEYVRSLEQYVKPYMAPIQKKKRGVIISGAFPDCEPEYQQQLTNAIHAVTQEILERKGIVIFGGHPTFQHIIFDLAKRYNPSDFKDDIHLYLSKFFVAESGFQEYSKHATVFAIEVIKGERNKSLTLMRKCMIGDNEALGLIALGGKTKAGGHSPGVDEEITLAQEKGLPVYLIGSVGGRTAEIAVEMDQKSWEPSINTLSTRDNQELMKSLDYQMLSKNILDQIGI</sequence>
<gene>
    <name evidence="2" type="ORF">QJS35_03415</name>
</gene>
<protein>
    <submittedName>
        <fullName evidence="2">TIR domain-containing protein</fullName>
    </submittedName>
</protein>
<accession>A0ABV1KN42</accession>
<dbReference type="InterPro" id="IPR000157">
    <property type="entry name" value="TIR_dom"/>
</dbReference>
<dbReference type="InterPro" id="IPR035897">
    <property type="entry name" value="Toll_tir_struct_dom_sf"/>
</dbReference>
<evidence type="ECO:0000313" key="3">
    <source>
        <dbReference type="Proteomes" id="UP001493487"/>
    </source>
</evidence>
<evidence type="ECO:0000313" key="2">
    <source>
        <dbReference type="EMBL" id="MEQ4481441.1"/>
    </source>
</evidence>
<proteinExistence type="predicted"/>
<organism evidence="2 3">
    <name type="scientific">Cohnella silvisoli</name>
    <dbReference type="NCBI Taxonomy" id="2873699"/>
    <lineage>
        <taxon>Bacteria</taxon>
        <taxon>Bacillati</taxon>
        <taxon>Bacillota</taxon>
        <taxon>Bacilli</taxon>
        <taxon>Bacillales</taxon>
        <taxon>Paenibacillaceae</taxon>
        <taxon>Cohnella</taxon>
    </lineage>
</organism>
<keyword evidence="3" id="KW-1185">Reference proteome</keyword>
<evidence type="ECO:0000259" key="1">
    <source>
        <dbReference type="Pfam" id="PF13676"/>
    </source>
</evidence>